<feature type="region of interest" description="Disordered" evidence="1">
    <location>
        <begin position="48"/>
        <end position="85"/>
    </location>
</feature>
<evidence type="ECO:0000313" key="2">
    <source>
        <dbReference type="EMBL" id="PTQ36076.1"/>
    </source>
</evidence>
<dbReference type="Proteomes" id="UP000244005">
    <property type="component" value="Unassembled WGS sequence"/>
</dbReference>
<evidence type="ECO:0000256" key="1">
    <source>
        <dbReference type="SAM" id="MobiDB-lite"/>
    </source>
</evidence>
<feature type="region of interest" description="Disordered" evidence="1">
    <location>
        <begin position="130"/>
        <end position="177"/>
    </location>
</feature>
<dbReference type="AlphaFoldDB" id="A0A2R6WQG1"/>
<feature type="region of interest" description="Disordered" evidence="1">
    <location>
        <begin position="195"/>
        <end position="243"/>
    </location>
</feature>
<reference evidence="3" key="1">
    <citation type="journal article" date="2017" name="Cell">
        <title>Insights into land plant evolution garnered from the Marchantia polymorpha genome.</title>
        <authorList>
            <person name="Bowman J.L."/>
            <person name="Kohchi T."/>
            <person name="Yamato K.T."/>
            <person name="Jenkins J."/>
            <person name="Shu S."/>
            <person name="Ishizaki K."/>
            <person name="Yamaoka S."/>
            <person name="Nishihama R."/>
            <person name="Nakamura Y."/>
            <person name="Berger F."/>
            <person name="Adam C."/>
            <person name="Aki S.S."/>
            <person name="Althoff F."/>
            <person name="Araki T."/>
            <person name="Arteaga-Vazquez M.A."/>
            <person name="Balasubrmanian S."/>
            <person name="Barry K."/>
            <person name="Bauer D."/>
            <person name="Boehm C.R."/>
            <person name="Briginshaw L."/>
            <person name="Caballero-Perez J."/>
            <person name="Catarino B."/>
            <person name="Chen F."/>
            <person name="Chiyoda S."/>
            <person name="Chovatia M."/>
            <person name="Davies K.M."/>
            <person name="Delmans M."/>
            <person name="Demura T."/>
            <person name="Dierschke T."/>
            <person name="Dolan L."/>
            <person name="Dorantes-Acosta A.E."/>
            <person name="Eklund D.M."/>
            <person name="Florent S.N."/>
            <person name="Flores-Sandoval E."/>
            <person name="Fujiyama A."/>
            <person name="Fukuzawa H."/>
            <person name="Galik B."/>
            <person name="Grimanelli D."/>
            <person name="Grimwood J."/>
            <person name="Grossniklaus U."/>
            <person name="Hamada T."/>
            <person name="Haseloff J."/>
            <person name="Hetherington A.J."/>
            <person name="Higo A."/>
            <person name="Hirakawa Y."/>
            <person name="Hundley H.N."/>
            <person name="Ikeda Y."/>
            <person name="Inoue K."/>
            <person name="Inoue S.I."/>
            <person name="Ishida S."/>
            <person name="Jia Q."/>
            <person name="Kakita M."/>
            <person name="Kanazawa T."/>
            <person name="Kawai Y."/>
            <person name="Kawashima T."/>
            <person name="Kennedy M."/>
            <person name="Kinose K."/>
            <person name="Kinoshita T."/>
            <person name="Kohara Y."/>
            <person name="Koide E."/>
            <person name="Komatsu K."/>
            <person name="Kopischke S."/>
            <person name="Kubo M."/>
            <person name="Kyozuka J."/>
            <person name="Lagercrantz U."/>
            <person name="Lin S.S."/>
            <person name="Lindquist E."/>
            <person name="Lipzen A.M."/>
            <person name="Lu C.W."/>
            <person name="De Luna E."/>
            <person name="Martienssen R.A."/>
            <person name="Minamino N."/>
            <person name="Mizutani M."/>
            <person name="Mizutani M."/>
            <person name="Mochizuki N."/>
            <person name="Monte I."/>
            <person name="Mosher R."/>
            <person name="Nagasaki H."/>
            <person name="Nakagami H."/>
            <person name="Naramoto S."/>
            <person name="Nishitani K."/>
            <person name="Ohtani M."/>
            <person name="Okamoto T."/>
            <person name="Okumura M."/>
            <person name="Phillips J."/>
            <person name="Pollak B."/>
            <person name="Reinders A."/>
            <person name="Rovekamp M."/>
            <person name="Sano R."/>
            <person name="Sawa S."/>
            <person name="Schmid M.W."/>
            <person name="Shirakawa M."/>
            <person name="Solano R."/>
            <person name="Spunde A."/>
            <person name="Suetsugu N."/>
            <person name="Sugano S."/>
            <person name="Sugiyama A."/>
            <person name="Sun R."/>
            <person name="Suzuki Y."/>
            <person name="Takenaka M."/>
            <person name="Takezawa D."/>
            <person name="Tomogane H."/>
            <person name="Tsuzuki M."/>
            <person name="Ueda T."/>
            <person name="Umeda M."/>
            <person name="Ward J.M."/>
            <person name="Watanabe Y."/>
            <person name="Yazaki K."/>
            <person name="Yokoyama R."/>
            <person name="Yoshitake Y."/>
            <person name="Yotsui I."/>
            <person name="Zachgo S."/>
            <person name="Schmutz J."/>
        </authorList>
    </citation>
    <scope>NUCLEOTIDE SEQUENCE [LARGE SCALE GENOMIC DNA]</scope>
    <source>
        <strain evidence="3">Tak-1</strain>
    </source>
</reference>
<evidence type="ECO:0000313" key="3">
    <source>
        <dbReference type="Proteomes" id="UP000244005"/>
    </source>
</evidence>
<keyword evidence="3" id="KW-1185">Reference proteome</keyword>
<dbReference type="EMBL" id="KZ772738">
    <property type="protein sequence ID" value="PTQ36076.1"/>
    <property type="molecule type" value="Genomic_DNA"/>
</dbReference>
<protein>
    <submittedName>
        <fullName evidence="2">Uncharacterized protein</fullName>
    </submittedName>
</protein>
<sequence>MLGGIESLRDRPISSPAKHSSASIQPVFALSHNPNLLSLKKLAFDALEDPPPRVSTDRTHSEARSQSHSELQTKTKTQSSPKLSKRIGSRGDIIWFICHVWANMHAVHRGIGTGSRAALTFRGLSFGTRSRRNTCQAPRGARKGPFRRNGGGGYVTPGPHRRKRPSPGALGSRRGLGSGGACCVAGWLGLREGNHGRAEETDTKSCMGEGTKGGRGPKDGFRGGRNVEKSSNVGSRGSGGTLG</sequence>
<accession>A0A2R6WQG1</accession>
<gene>
    <name evidence="2" type="ORF">MARPO_0066s0034</name>
</gene>
<feature type="compositionally biased region" description="Basic and acidic residues" evidence="1">
    <location>
        <begin position="55"/>
        <end position="73"/>
    </location>
</feature>
<name>A0A2R6WQG1_MARPO</name>
<proteinExistence type="predicted"/>
<organism evidence="2 3">
    <name type="scientific">Marchantia polymorpha</name>
    <name type="common">Common liverwort</name>
    <name type="synonym">Marchantia aquatica</name>
    <dbReference type="NCBI Taxonomy" id="3197"/>
    <lineage>
        <taxon>Eukaryota</taxon>
        <taxon>Viridiplantae</taxon>
        <taxon>Streptophyta</taxon>
        <taxon>Embryophyta</taxon>
        <taxon>Marchantiophyta</taxon>
        <taxon>Marchantiopsida</taxon>
        <taxon>Marchantiidae</taxon>
        <taxon>Marchantiales</taxon>
        <taxon>Marchantiaceae</taxon>
        <taxon>Marchantia</taxon>
    </lineage>
</organism>
<feature type="compositionally biased region" description="Basic and acidic residues" evidence="1">
    <location>
        <begin position="216"/>
        <end position="228"/>
    </location>
</feature>